<dbReference type="EMBL" id="FR909941">
    <property type="protein sequence ID" value="CDQ89901.1"/>
    <property type="molecule type" value="Genomic_DNA"/>
</dbReference>
<dbReference type="GO" id="GO:0001734">
    <property type="term" value="F:mRNA m(6)A methyltransferase activity"/>
    <property type="evidence" value="ECO:0007669"/>
    <property type="project" value="UniProtKB-EC"/>
</dbReference>
<dbReference type="STRING" id="8022.A0A060YDV6"/>
<keyword evidence="3" id="KW-0808">Transferase</keyword>
<dbReference type="Proteomes" id="UP000193380">
    <property type="component" value="Chromosome 9"/>
</dbReference>
<comment type="catalytic activity">
    <reaction evidence="5">
        <text>an adenosine in mRNA + S-adenosyl-L-methionine = an N(6)-methyladenosine in mRNA + S-adenosyl-L-homocysteine + H(+)</text>
        <dbReference type="Rhea" id="RHEA:55584"/>
        <dbReference type="Rhea" id="RHEA-COMP:12414"/>
        <dbReference type="Rhea" id="RHEA-COMP:12417"/>
        <dbReference type="ChEBI" id="CHEBI:15378"/>
        <dbReference type="ChEBI" id="CHEBI:57856"/>
        <dbReference type="ChEBI" id="CHEBI:59789"/>
        <dbReference type="ChEBI" id="CHEBI:74411"/>
        <dbReference type="ChEBI" id="CHEBI:74449"/>
        <dbReference type="EC" id="2.1.1.348"/>
    </reaction>
</comment>
<dbReference type="PANTHER" id="PTHR12829">
    <property type="entry name" value="N6-ADENOSINE-METHYLTRANSFERASE"/>
    <property type="match status" value="1"/>
</dbReference>
<dbReference type="AlphaFoldDB" id="A0A060YDV6"/>
<evidence type="ECO:0000313" key="8">
    <source>
        <dbReference type="EMBL" id="CDQ89901.1"/>
    </source>
</evidence>
<keyword evidence="2" id="KW-0489">Methyltransferase</keyword>
<accession>A0A060YDV6</accession>
<evidence type="ECO:0000256" key="2">
    <source>
        <dbReference type="ARBA" id="ARBA00022603"/>
    </source>
</evidence>
<feature type="compositionally biased region" description="Low complexity" evidence="7">
    <location>
        <begin position="191"/>
        <end position="203"/>
    </location>
</feature>
<sequence>MSDTWSNIQAHKKQLDSLRERLQRRRKDPTQLAAEVGGSSTEGAAARSESPGPALQSPPQEEAERPPDPELEKRLLGYLSDLSLSLPTDSLTITDELSTSEVPVTHGCIQSLLLKFSAQELIEVRQPSVATSPSSSSSTLVISVDHTKLWAMIGGGALGQRKRKAEDQAHHKRPPGSSPALQSPPSPPPTSSISLAPASSSQLTGPSDWKAGGGRGGADKQGRTSKGQTSHLDMEIESLLNQQSTKEQQSKKMSREILELLNTSTAKEQSIVEKFRSRGRAQVQEFCDHGTKEECTRSGFTPQPCTKLHFRSVLLPHTTIFYPLFLPNFNLVSSLQLSNGLGSQTALNTCPINPEARHTNVSEETLCVKPIRPNPSLTQTVLAGPIVRRPMGLLITAGCDTAREQTRVCGDSSSTVMHPGDVLGRPMANLFSLLMGNRLCRSLFTTVLVVGPPFPVVVILALPSQVSDLPKGCLVAVGEQAYYCCVRSTSHKPDEIYGMIERLSPGTRKIELFGRPHNVQPNWVTLGNQLDGIHLLDPDVVARFKKRYPDGVISKPKNM</sequence>
<dbReference type="GO" id="GO:0032259">
    <property type="term" value="P:methylation"/>
    <property type="evidence" value="ECO:0007669"/>
    <property type="project" value="UniProtKB-KW"/>
</dbReference>
<evidence type="ECO:0000256" key="3">
    <source>
        <dbReference type="ARBA" id="ARBA00022679"/>
    </source>
</evidence>
<dbReference type="PANTHER" id="PTHR12829:SF7">
    <property type="entry name" value="N6-ADENOSINE-METHYLTRANSFERASE CATALYTIC SUBUNIT"/>
    <property type="match status" value="1"/>
</dbReference>
<evidence type="ECO:0000313" key="9">
    <source>
        <dbReference type="Proteomes" id="UP000193380"/>
    </source>
</evidence>
<keyword evidence="4" id="KW-0949">S-adenosyl-L-methionine</keyword>
<name>A0A060YDV6_ONCMY</name>
<dbReference type="GO" id="GO:0005634">
    <property type="term" value="C:nucleus"/>
    <property type="evidence" value="ECO:0007669"/>
    <property type="project" value="TreeGrafter"/>
</dbReference>
<dbReference type="PaxDb" id="8022-A0A060YDV6"/>
<dbReference type="PROSITE" id="PS51143">
    <property type="entry name" value="MT_A70"/>
    <property type="match status" value="1"/>
</dbReference>
<feature type="region of interest" description="Disordered" evidence="7">
    <location>
        <begin position="158"/>
        <end position="230"/>
    </location>
</feature>
<dbReference type="GO" id="GO:0036396">
    <property type="term" value="C:RNA N6-methyladenosine methyltransferase complex"/>
    <property type="evidence" value="ECO:0007669"/>
    <property type="project" value="TreeGrafter"/>
</dbReference>
<evidence type="ECO:0000256" key="7">
    <source>
        <dbReference type="SAM" id="MobiDB-lite"/>
    </source>
</evidence>
<comment type="similarity">
    <text evidence="6">Belongs to the MT-A70-like family.</text>
</comment>
<gene>
    <name evidence="8" type="ORF">GSONMT00052095001</name>
</gene>
<feature type="region of interest" description="Disordered" evidence="7">
    <location>
        <begin position="1"/>
        <end position="68"/>
    </location>
</feature>
<dbReference type="Pfam" id="PF05063">
    <property type="entry name" value="MT-A70"/>
    <property type="match status" value="1"/>
</dbReference>
<proteinExistence type="inferred from homology"/>
<protein>
    <recommendedName>
        <fullName evidence="1">mRNA m(6)A methyltransferase</fullName>
        <ecNumber evidence="1">2.1.1.348</ecNumber>
    </recommendedName>
</protein>
<evidence type="ECO:0000256" key="6">
    <source>
        <dbReference type="PROSITE-ProRule" id="PRU00489"/>
    </source>
</evidence>
<reference evidence="8 9" key="1">
    <citation type="journal article" date="2014" name="Nat. Commun.">
        <title>The rainbow trout genome provides novel insights into evolution after whole-genome duplication in vertebrates.</title>
        <authorList>
            <person name="Berthelot C."/>
            <person name="Brunet F."/>
            <person name="Chalopin D."/>
            <person name="Juanchich A."/>
            <person name="Bernard M."/>
            <person name="Noel B."/>
            <person name="Bento P."/>
            <person name="Da Silva C."/>
            <person name="Labadie K."/>
            <person name="Alberti A."/>
            <person name="Aury J.M."/>
            <person name="Louis A."/>
            <person name="Dehais P."/>
            <person name="Bardou P."/>
            <person name="Montfort J."/>
            <person name="Klopp C."/>
            <person name="Cabau C."/>
            <person name="Gaspin C."/>
            <person name="Thorgaard G.H."/>
            <person name="Boussaha M."/>
            <person name="Quillet E."/>
            <person name="Guyomard R."/>
            <person name="Galiana D."/>
            <person name="Bobe J."/>
            <person name="Volff J.N."/>
            <person name="Genet C."/>
            <person name="Wincker P."/>
            <person name="Jaillon O."/>
            <person name="Roest Crollius H."/>
            <person name="Guiguen Y."/>
        </authorList>
    </citation>
    <scope>NUCLEOTIDE SEQUENCE [LARGE SCALE GENOMIC DNA]</scope>
</reference>
<dbReference type="InterPro" id="IPR007757">
    <property type="entry name" value="MT-A70-like"/>
</dbReference>
<evidence type="ECO:0000256" key="1">
    <source>
        <dbReference type="ARBA" id="ARBA00012160"/>
    </source>
</evidence>
<organism evidence="8 9">
    <name type="scientific">Oncorhynchus mykiss</name>
    <name type="common">Rainbow trout</name>
    <name type="synonym">Salmo gairdneri</name>
    <dbReference type="NCBI Taxonomy" id="8022"/>
    <lineage>
        <taxon>Eukaryota</taxon>
        <taxon>Metazoa</taxon>
        <taxon>Chordata</taxon>
        <taxon>Craniata</taxon>
        <taxon>Vertebrata</taxon>
        <taxon>Euteleostomi</taxon>
        <taxon>Actinopterygii</taxon>
        <taxon>Neopterygii</taxon>
        <taxon>Teleostei</taxon>
        <taxon>Protacanthopterygii</taxon>
        <taxon>Salmoniformes</taxon>
        <taxon>Salmonidae</taxon>
        <taxon>Salmoninae</taxon>
        <taxon>Oncorhynchus</taxon>
    </lineage>
</organism>
<evidence type="ECO:0000256" key="4">
    <source>
        <dbReference type="ARBA" id="ARBA00022691"/>
    </source>
</evidence>
<evidence type="ECO:0000256" key="5">
    <source>
        <dbReference type="ARBA" id="ARBA00048957"/>
    </source>
</evidence>
<dbReference type="EC" id="2.1.1.348" evidence="1"/>